<dbReference type="EMBL" id="LGRX02035080">
    <property type="protein sequence ID" value="KAK3236341.1"/>
    <property type="molecule type" value="Genomic_DNA"/>
</dbReference>
<protein>
    <submittedName>
        <fullName evidence="1">Uncharacterized protein</fullName>
    </submittedName>
</protein>
<name>A0AAE0BGV7_9CHLO</name>
<accession>A0AAE0BGV7</accession>
<reference evidence="1 2" key="1">
    <citation type="journal article" date="2015" name="Genome Biol. Evol.">
        <title>Comparative Genomics of a Bacterivorous Green Alga Reveals Evolutionary Causalities and Consequences of Phago-Mixotrophic Mode of Nutrition.</title>
        <authorList>
            <person name="Burns J.A."/>
            <person name="Paasch A."/>
            <person name="Narechania A."/>
            <person name="Kim E."/>
        </authorList>
    </citation>
    <scope>NUCLEOTIDE SEQUENCE [LARGE SCALE GENOMIC DNA]</scope>
    <source>
        <strain evidence="1 2">PLY_AMNH</strain>
    </source>
</reference>
<dbReference type="Proteomes" id="UP001190700">
    <property type="component" value="Unassembled WGS sequence"/>
</dbReference>
<evidence type="ECO:0000313" key="1">
    <source>
        <dbReference type="EMBL" id="KAK3236341.1"/>
    </source>
</evidence>
<proteinExistence type="predicted"/>
<sequence length="204" mass="22477">MPLSASILTASGKYFMDDERDGRSADADLLEIIMDLRKQVNEVTAQHVKALSDRVNGEGFTPRAEKPTAFDPSRYRRGGKRVNGAGVGRAHAFATEERRGSRLLRRTVPAGNRQRRQRALDRARYVFWRAVTPEIINDFSACSFDVSEDIDDDMAKYMQYCRPVDTSMGGFHVGGAAQGFALNTFTHATAAATVAPRASDGCAR</sequence>
<comment type="caution">
    <text evidence="1">The sequence shown here is derived from an EMBL/GenBank/DDBJ whole genome shotgun (WGS) entry which is preliminary data.</text>
</comment>
<keyword evidence="2" id="KW-1185">Reference proteome</keyword>
<evidence type="ECO:0000313" key="2">
    <source>
        <dbReference type="Proteomes" id="UP001190700"/>
    </source>
</evidence>
<gene>
    <name evidence="1" type="ORF">CYMTET_53513</name>
</gene>
<dbReference type="AlphaFoldDB" id="A0AAE0BGV7"/>
<organism evidence="1 2">
    <name type="scientific">Cymbomonas tetramitiformis</name>
    <dbReference type="NCBI Taxonomy" id="36881"/>
    <lineage>
        <taxon>Eukaryota</taxon>
        <taxon>Viridiplantae</taxon>
        <taxon>Chlorophyta</taxon>
        <taxon>Pyramimonadophyceae</taxon>
        <taxon>Pyramimonadales</taxon>
        <taxon>Pyramimonadaceae</taxon>
        <taxon>Cymbomonas</taxon>
    </lineage>
</organism>